<dbReference type="GO" id="GO:0016705">
    <property type="term" value="F:oxidoreductase activity, acting on paired donors, with incorporation or reduction of molecular oxygen"/>
    <property type="evidence" value="ECO:0007669"/>
    <property type="project" value="InterPro"/>
</dbReference>
<organism evidence="9 10">
    <name type="scientific">Cerrena zonata</name>
    <dbReference type="NCBI Taxonomy" id="2478898"/>
    <lineage>
        <taxon>Eukaryota</taxon>
        <taxon>Fungi</taxon>
        <taxon>Dikarya</taxon>
        <taxon>Basidiomycota</taxon>
        <taxon>Agaricomycotina</taxon>
        <taxon>Agaricomycetes</taxon>
        <taxon>Polyporales</taxon>
        <taxon>Cerrenaceae</taxon>
        <taxon>Cerrena</taxon>
    </lineage>
</organism>
<dbReference type="InterPro" id="IPR036396">
    <property type="entry name" value="Cyt_P450_sf"/>
</dbReference>
<reference evidence="9 10" key="1">
    <citation type="submission" date="2022-09" db="EMBL/GenBank/DDBJ databases">
        <authorList>
            <person name="Palmer J.M."/>
        </authorList>
    </citation>
    <scope>NUCLEOTIDE SEQUENCE [LARGE SCALE GENOMIC DNA]</scope>
    <source>
        <strain evidence="9 10">DSM 7382</strain>
    </source>
</reference>
<dbReference type="GO" id="GO:0020037">
    <property type="term" value="F:heme binding"/>
    <property type="evidence" value="ECO:0007669"/>
    <property type="project" value="InterPro"/>
</dbReference>
<keyword evidence="8" id="KW-0472">Membrane</keyword>
<keyword evidence="8" id="KW-1133">Transmembrane helix</keyword>
<dbReference type="GO" id="GO:0005506">
    <property type="term" value="F:iron ion binding"/>
    <property type="evidence" value="ECO:0007669"/>
    <property type="project" value="InterPro"/>
</dbReference>
<evidence type="ECO:0000256" key="7">
    <source>
        <dbReference type="ARBA" id="ARBA00023033"/>
    </source>
</evidence>
<evidence type="ECO:0000313" key="10">
    <source>
        <dbReference type="Proteomes" id="UP001385951"/>
    </source>
</evidence>
<keyword evidence="6" id="KW-0408">Iron</keyword>
<dbReference type="PANTHER" id="PTHR24287:SF1">
    <property type="entry name" value="P450, PUTATIVE (EUROFUNG)-RELATED"/>
    <property type="match status" value="1"/>
</dbReference>
<comment type="caution">
    <text evidence="9">The sequence shown here is derived from an EMBL/GenBank/DDBJ whole genome shotgun (WGS) entry which is preliminary data.</text>
</comment>
<dbReference type="InterPro" id="IPR047146">
    <property type="entry name" value="Cyt_P450_E_CYP52_fungi"/>
</dbReference>
<keyword evidence="3" id="KW-0349">Heme</keyword>
<dbReference type="Gene3D" id="1.10.630.10">
    <property type="entry name" value="Cytochrome P450"/>
    <property type="match status" value="1"/>
</dbReference>
<proteinExistence type="inferred from homology"/>
<evidence type="ECO:0000256" key="2">
    <source>
        <dbReference type="ARBA" id="ARBA00010617"/>
    </source>
</evidence>
<evidence type="ECO:0000256" key="3">
    <source>
        <dbReference type="ARBA" id="ARBA00022617"/>
    </source>
</evidence>
<evidence type="ECO:0000256" key="1">
    <source>
        <dbReference type="ARBA" id="ARBA00001971"/>
    </source>
</evidence>
<comment type="cofactor">
    <cofactor evidence="1">
        <name>heme</name>
        <dbReference type="ChEBI" id="CHEBI:30413"/>
    </cofactor>
</comment>
<keyword evidence="4" id="KW-0479">Metal-binding</keyword>
<evidence type="ECO:0000313" key="9">
    <source>
        <dbReference type="EMBL" id="KAK7695751.1"/>
    </source>
</evidence>
<keyword evidence="7" id="KW-0503">Monooxygenase</keyword>
<feature type="transmembrane region" description="Helical" evidence="8">
    <location>
        <begin position="44"/>
        <end position="65"/>
    </location>
</feature>
<keyword evidence="5" id="KW-0560">Oxidoreductase</keyword>
<comment type="similarity">
    <text evidence="2">Belongs to the cytochrome P450 family.</text>
</comment>
<dbReference type="AlphaFoldDB" id="A0AAW0GQI6"/>
<dbReference type="EMBL" id="JASBNA010000001">
    <property type="protein sequence ID" value="KAK7695751.1"/>
    <property type="molecule type" value="Genomic_DNA"/>
</dbReference>
<sequence>MSPRALSPRVAILTRGFVVNLIVPISLVWIGSRLLDALGYHKRTWLLVLTQVASIPVFAAARTWFQLWTIDRRAARSGGVLPPRYVGHGIGDIGTLKDFMEIHWKTGYLGDGLSDVLTTHGPTFDLRVMWEHSIITTDANIIKTVLATDFPNWVKGDVFQEYMYSVLGTGVFNSDGQFILSQVLTCRLSHILFVNN</sequence>
<gene>
    <name evidence="9" type="ORF">QCA50_000388</name>
</gene>
<name>A0AAW0GQI6_9APHY</name>
<keyword evidence="8" id="KW-0812">Transmembrane</keyword>
<feature type="transmembrane region" description="Helical" evidence="8">
    <location>
        <begin position="12"/>
        <end position="32"/>
    </location>
</feature>
<evidence type="ECO:0000256" key="4">
    <source>
        <dbReference type="ARBA" id="ARBA00022723"/>
    </source>
</evidence>
<accession>A0AAW0GQI6</accession>
<keyword evidence="10" id="KW-1185">Reference proteome</keyword>
<dbReference type="PANTHER" id="PTHR24287">
    <property type="entry name" value="P450, PUTATIVE (EUROFUNG)-RELATED"/>
    <property type="match status" value="1"/>
</dbReference>
<evidence type="ECO:0000256" key="8">
    <source>
        <dbReference type="SAM" id="Phobius"/>
    </source>
</evidence>
<dbReference type="Proteomes" id="UP001385951">
    <property type="component" value="Unassembled WGS sequence"/>
</dbReference>
<protein>
    <submittedName>
        <fullName evidence="9">Uncharacterized protein</fullName>
    </submittedName>
</protein>
<evidence type="ECO:0000256" key="5">
    <source>
        <dbReference type="ARBA" id="ARBA00023002"/>
    </source>
</evidence>
<dbReference type="GO" id="GO:0004497">
    <property type="term" value="F:monooxygenase activity"/>
    <property type="evidence" value="ECO:0007669"/>
    <property type="project" value="UniProtKB-KW"/>
</dbReference>
<dbReference type="SUPFAM" id="SSF48264">
    <property type="entry name" value="Cytochrome P450"/>
    <property type="match status" value="1"/>
</dbReference>
<evidence type="ECO:0000256" key="6">
    <source>
        <dbReference type="ARBA" id="ARBA00023004"/>
    </source>
</evidence>